<dbReference type="Proteomes" id="UP000184192">
    <property type="component" value="Unassembled WGS sequence"/>
</dbReference>
<accession>A0A1M6A883</accession>
<name>A0A1M6A883_9BACE</name>
<keyword evidence="1" id="KW-0732">Signal</keyword>
<feature type="domain" description="MACPF" evidence="2">
    <location>
        <begin position="161"/>
        <end position="347"/>
    </location>
</feature>
<evidence type="ECO:0000313" key="4">
    <source>
        <dbReference type="Proteomes" id="UP000184192"/>
    </source>
</evidence>
<keyword evidence="4" id="KW-1185">Reference proteome</keyword>
<dbReference type="GeneID" id="92710360"/>
<evidence type="ECO:0000313" key="3">
    <source>
        <dbReference type="EMBL" id="SHI32636.1"/>
    </source>
</evidence>
<feature type="signal peptide" evidence="1">
    <location>
        <begin position="1"/>
        <end position="21"/>
    </location>
</feature>
<dbReference type="RefSeq" id="WP_073312397.1">
    <property type="nucleotide sequence ID" value="NZ_FQZN01000001.1"/>
</dbReference>
<dbReference type="InterPro" id="IPR020864">
    <property type="entry name" value="MACPF"/>
</dbReference>
<proteinExistence type="predicted"/>
<protein>
    <submittedName>
        <fullName evidence="3">MAC/Perforin domain-containing protein</fullName>
    </submittedName>
</protein>
<feature type="chain" id="PRO_5013382310" evidence="1">
    <location>
        <begin position="22"/>
        <end position="350"/>
    </location>
</feature>
<dbReference type="PROSITE" id="PS51257">
    <property type="entry name" value="PROKAR_LIPOPROTEIN"/>
    <property type="match status" value="1"/>
</dbReference>
<reference evidence="4" key="1">
    <citation type="submission" date="2016-11" db="EMBL/GenBank/DDBJ databases">
        <authorList>
            <person name="Varghese N."/>
            <person name="Submissions S."/>
        </authorList>
    </citation>
    <scope>NUCLEOTIDE SEQUENCE [LARGE SCALE GENOMIC DNA]</scope>
    <source>
        <strain evidence="4">DSM 26884</strain>
    </source>
</reference>
<dbReference type="Pfam" id="PF01823">
    <property type="entry name" value="MACPF"/>
    <property type="match status" value="1"/>
</dbReference>
<dbReference type="EMBL" id="FQZN01000001">
    <property type="protein sequence ID" value="SHI32636.1"/>
    <property type="molecule type" value="Genomic_DNA"/>
</dbReference>
<dbReference type="eggNOG" id="ENOG5032NM0">
    <property type="taxonomic scope" value="Bacteria"/>
</dbReference>
<evidence type="ECO:0000259" key="2">
    <source>
        <dbReference type="Pfam" id="PF01823"/>
    </source>
</evidence>
<organism evidence="3 4">
    <name type="scientific">Bacteroides stercorirosoris</name>
    <dbReference type="NCBI Taxonomy" id="871324"/>
    <lineage>
        <taxon>Bacteria</taxon>
        <taxon>Pseudomonadati</taxon>
        <taxon>Bacteroidota</taxon>
        <taxon>Bacteroidia</taxon>
        <taxon>Bacteroidales</taxon>
        <taxon>Bacteroidaceae</taxon>
        <taxon>Bacteroides</taxon>
    </lineage>
</organism>
<evidence type="ECO:0000256" key="1">
    <source>
        <dbReference type="SAM" id="SignalP"/>
    </source>
</evidence>
<sequence length="350" mass="40352">MRLNYSLFWILLLLWSGCDSSETETKIEIEPPIVVDKDPVDIHVFIETVPDDTVYNYKDLLGRGFDCKKSTIKGYANVKGKVIDVDRLLKGDGYDYVKQEPPKLYPCSIEVSLLYNGGNWIINENRDLNKYIDNIYLNSHVETRIGDDILELFTEDIGDIKENSQGNYFYKVECVHPTSRYTLPHVWPEPLCFFLSEEFLNDLEKSSGDEIVQKYGTHVLTDVLLGGYASLSYVAQYTYMLSDVDFRKRVQVYTNYFNVSRYPLDVTQIFEECSKVNIHFKANGGNPSHFVAEGDKIIGFDKWIREINNQVGSLIGIGHSTTRVFLISDFVKDEKKKVEIEKAILRYCNQ</sequence>
<dbReference type="AlphaFoldDB" id="A0A1M6A883"/>
<gene>
    <name evidence="3" type="ORF">SAMN05444350_101106</name>
</gene>